<proteinExistence type="predicted"/>
<sequence length="67" mass="7453">MSQAACSEHHTDRLEEAKNIALGWRIIGQITPDTLEDAITLLRDCSAHAAAIYELLSVEINENAKYK</sequence>
<dbReference type="RefSeq" id="WP_016192871.1">
    <property type="nucleotide sequence ID" value="NZ_CP013970.1"/>
</dbReference>
<dbReference type="Proteomes" id="UP000033924">
    <property type="component" value="Unassembled WGS sequence"/>
</dbReference>
<accession>A0A0M2KFE4</accession>
<name>A0A0M2KFE4_9GAMM</name>
<evidence type="ECO:0000313" key="4">
    <source>
        <dbReference type="Proteomes" id="UP000264980"/>
    </source>
</evidence>
<dbReference type="Proteomes" id="UP000264980">
    <property type="component" value="Chromosome"/>
</dbReference>
<dbReference type="AlphaFoldDB" id="A0A0M2KFE4"/>
<reference evidence="2 3" key="1">
    <citation type="submission" date="2015-01" db="EMBL/GenBank/DDBJ databases">
        <title>Erwinia tracheiphila.</title>
        <authorList>
            <person name="Shapiro L.R."/>
        </authorList>
    </citation>
    <scope>NUCLEOTIDE SEQUENCE [LARGE SCALE GENOMIC DNA]</scope>
    <source>
        <strain evidence="2 3">BuffGH</strain>
    </source>
</reference>
<keyword evidence="3" id="KW-1185">Reference proteome</keyword>
<dbReference type="EMBL" id="JXNU01000003">
    <property type="protein sequence ID" value="KKF35676.1"/>
    <property type="molecule type" value="Genomic_DNA"/>
</dbReference>
<protein>
    <submittedName>
        <fullName evidence="2">Uncharacterized protein</fullName>
    </submittedName>
</protein>
<organism evidence="2 3">
    <name type="scientific">Erwinia tracheiphila</name>
    <dbReference type="NCBI Taxonomy" id="65700"/>
    <lineage>
        <taxon>Bacteria</taxon>
        <taxon>Pseudomonadati</taxon>
        <taxon>Pseudomonadota</taxon>
        <taxon>Gammaproteobacteria</taxon>
        <taxon>Enterobacterales</taxon>
        <taxon>Erwiniaceae</taxon>
        <taxon>Erwinia</taxon>
    </lineage>
</organism>
<reference evidence="4" key="3">
    <citation type="submission" date="2016-01" db="EMBL/GenBank/DDBJ databases">
        <authorList>
            <person name="Shapiro L."/>
        </authorList>
    </citation>
    <scope>NUCLEOTIDE SEQUENCE [LARGE SCALE GENOMIC DNA]</scope>
    <source>
        <strain evidence="4">MDcuke</strain>
    </source>
</reference>
<dbReference type="PATRIC" id="fig|65700.7.peg.2512"/>
<reference evidence="1" key="2">
    <citation type="submission" date="2016-01" db="EMBL/GenBank/DDBJ databases">
        <authorList>
            <person name="Oliw E.H."/>
        </authorList>
    </citation>
    <scope>NUCLEOTIDE SEQUENCE [LARGE SCALE GENOMIC DNA]</scope>
    <source>
        <strain evidence="1">MDcuke</strain>
    </source>
</reference>
<evidence type="ECO:0000313" key="1">
    <source>
        <dbReference type="EMBL" id="AXF75559.1"/>
    </source>
</evidence>
<gene>
    <name evidence="1" type="ORF">AV903_04730</name>
    <name evidence="2" type="ORF">SY86_09975</name>
</gene>
<dbReference type="EMBL" id="CP013970">
    <property type="protein sequence ID" value="AXF75559.1"/>
    <property type="molecule type" value="Genomic_DNA"/>
</dbReference>
<evidence type="ECO:0000313" key="3">
    <source>
        <dbReference type="Proteomes" id="UP000033924"/>
    </source>
</evidence>
<evidence type="ECO:0000313" key="2">
    <source>
        <dbReference type="EMBL" id="KKF35676.1"/>
    </source>
</evidence>